<evidence type="ECO:0000313" key="2">
    <source>
        <dbReference type="EMBL" id="KXZ52114.1"/>
    </source>
</evidence>
<comment type="caution">
    <text evidence="2">The sequence shown here is derived from an EMBL/GenBank/DDBJ whole genome shotgun (WGS) entry which is preliminary data.</text>
</comment>
<gene>
    <name evidence="2" type="ORF">GPECTOR_10g1137</name>
</gene>
<dbReference type="AlphaFoldDB" id="A0A150GQP6"/>
<dbReference type="EMBL" id="LSYV01000011">
    <property type="protein sequence ID" value="KXZ52114.1"/>
    <property type="molecule type" value="Genomic_DNA"/>
</dbReference>
<feature type="region of interest" description="Disordered" evidence="1">
    <location>
        <begin position="272"/>
        <end position="306"/>
    </location>
</feature>
<feature type="compositionally biased region" description="Low complexity" evidence="1">
    <location>
        <begin position="297"/>
        <end position="306"/>
    </location>
</feature>
<protein>
    <submittedName>
        <fullName evidence="2">Uncharacterized protein</fullName>
    </submittedName>
</protein>
<reference evidence="3" key="1">
    <citation type="journal article" date="2016" name="Nat. Commun.">
        <title>The Gonium pectorale genome demonstrates co-option of cell cycle regulation during the evolution of multicellularity.</title>
        <authorList>
            <person name="Hanschen E.R."/>
            <person name="Marriage T.N."/>
            <person name="Ferris P.J."/>
            <person name="Hamaji T."/>
            <person name="Toyoda A."/>
            <person name="Fujiyama A."/>
            <person name="Neme R."/>
            <person name="Noguchi H."/>
            <person name="Minakuchi Y."/>
            <person name="Suzuki M."/>
            <person name="Kawai-Toyooka H."/>
            <person name="Smith D.R."/>
            <person name="Sparks H."/>
            <person name="Anderson J."/>
            <person name="Bakaric R."/>
            <person name="Luria V."/>
            <person name="Karger A."/>
            <person name="Kirschner M.W."/>
            <person name="Durand P.M."/>
            <person name="Michod R.E."/>
            <person name="Nozaki H."/>
            <person name="Olson B.J."/>
        </authorList>
    </citation>
    <scope>NUCLEOTIDE SEQUENCE [LARGE SCALE GENOMIC DNA]</scope>
    <source>
        <strain evidence="3">NIES-2863</strain>
    </source>
</reference>
<feature type="compositionally biased region" description="Low complexity" evidence="1">
    <location>
        <begin position="273"/>
        <end position="284"/>
    </location>
</feature>
<feature type="compositionally biased region" description="Low complexity" evidence="1">
    <location>
        <begin position="222"/>
        <end position="236"/>
    </location>
</feature>
<organism evidence="2 3">
    <name type="scientific">Gonium pectorale</name>
    <name type="common">Green alga</name>
    <dbReference type="NCBI Taxonomy" id="33097"/>
    <lineage>
        <taxon>Eukaryota</taxon>
        <taxon>Viridiplantae</taxon>
        <taxon>Chlorophyta</taxon>
        <taxon>core chlorophytes</taxon>
        <taxon>Chlorophyceae</taxon>
        <taxon>CS clade</taxon>
        <taxon>Chlamydomonadales</taxon>
        <taxon>Volvocaceae</taxon>
        <taxon>Gonium</taxon>
    </lineage>
</organism>
<feature type="region of interest" description="Disordered" evidence="1">
    <location>
        <begin position="207"/>
        <end position="244"/>
    </location>
</feature>
<proteinExistence type="predicted"/>
<dbReference type="OrthoDB" id="546783at2759"/>
<name>A0A150GQP6_GONPE</name>
<keyword evidence="3" id="KW-1185">Reference proteome</keyword>
<accession>A0A150GQP6</accession>
<evidence type="ECO:0000256" key="1">
    <source>
        <dbReference type="SAM" id="MobiDB-lite"/>
    </source>
</evidence>
<sequence>MVAAKPSPALGQETFRRISVIASQCSSGVCKTVERMMPERYNYSSCCAAPCCLVPPPTPYTPEPFTWPRPDDQDAPENTVSALKWLEENLVPEGVVVLPVQGVPWLDRTVDFSPTTSITIESSKTGYIFVKEATWTDCQVQFGATVEGHELRVANGCAFNALEFMLPGIVGIYTATANTVTAGVLKLRAQALLQYLAVNDMLGWPTRGAAEPAGDGGEQEGEGSNRSDSSSASSDSDGADGDEGLMEARMDNISAQRYISVLSVPEVYEGLGFSAPPTSFTPPTREQYFDSFGSGWAPRRAAGARP</sequence>
<dbReference type="Proteomes" id="UP000075714">
    <property type="component" value="Unassembled WGS sequence"/>
</dbReference>
<evidence type="ECO:0000313" key="3">
    <source>
        <dbReference type="Proteomes" id="UP000075714"/>
    </source>
</evidence>